<dbReference type="EMBL" id="QZEZ01000006">
    <property type="protein sequence ID" value="RJK94779.1"/>
    <property type="molecule type" value="Genomic_DNA"/>
</dbReference>
<keyword evidence="3" id="KW-0949">S-adenosyl-L-methionine</keyword>
<evidence type="ECO:0000256" key="3">
    <source>
        <dbReference type="ARBA" id="ARBA00022691"/>
    </source>
</evidence>
<dbReference type="Proteomes" id="UP000265614">
    <property type="component" value="Unassembled WGS sequence"/>
</dbReference>
<feature type="domain" description="Methyltransferase" evidence="4">
    <location>
        <begin position="58"/>
        <end position="153"/>
    </location>
</feature>
<dbReference type="SUPFAM" id="SSF53335">
    <property type="entry name" value="S-adenosyl-L-methionine-dependent methyltransferases"/>
    <property type="match status" value="1"/>
</dbReference>
<dbReference type="GO" id="GO:0008168">
    <property type="term" value="F:methyltransferase activity"/>
    <property type="evidence" value="ECO:0007669"/>
    <property type="project" value="UniProtKB-KW"/>
</dbReference>
<dbReference type="InterPro" id="IPR041698">
    <property type="entry name" value="Methyltransf_25"/>
</dbReference>
<keyword evidence="2 5" id="KW-0808">Transferase</keyword>
<dbReference type="CDD" id="cd02440">
    <property type="entry name" value="AdoMet_MTases"/>
    <property type="match status" value="1"/>
</dbReference>
<sequence length="287" mass="30409">MATTERARVDEGNRAQERTWDGDEGDYWARHADRFDRSVAGYHDGFLAAAGVRPGDRVLDVGCGAGRTTLDAARAAGEGGAVGVDLSSRLLEVARRRARAEGVTGARFVRADAQVHPFAPEAHDLVVSRTGAMFFADPVAAFAGLARTTRPGGRLVLLVWRAAAENAWITQVAGALSGVAAPPTAGTAPGPFSLADPRHVEAVLTAAGWSGVALEPRDAPLWFGEDAEDALRFLLGLFGWQLDGRPAADREAAVDRLRASLVRHEGPRGVRYASAAWLCTARRGPGR</sequence>
<evidence type="ECO:0000313" key="5">
    <source>
        <dbReference type="EMBL" id="RJK94779.1"/>
    </source>
</evidence>
<keyword evidence="1 5" id="KW-0489">Methyltransferase</keyword>
<comment type="caution">
    <text evidence="5">The sequence shown here is derived from an EMBL/GenBank/DDBJ whole genome shotgun (WGS) entry which is preliminary data.</text>
</comment>
<proteinExistence type="predicted"/>
<dbReference type="Pfam" id="PF13649">
    <property type="entry name" value="Methyltransf_25"/>
    <property type="match status" value="1"/>
</dbReference>
<accession>A0A3A3YVI6</accession>
<name>A0A3A3YVI6_9ACTN</name>
<evidence type="ECO:0000259" key="4">
    <source>
        <dbReference type="Pfam" id="PF13649"/>
    </source>
</evidence>
<gene>
    <name evidence="5" type="ORF">D5H78_13190</name>
</gene>
<evidence type="ECO:0000256" key="1">
    <source>
        <dbReference type="ARBA" id="ARBA00022603"/>
    </source>
</evidence>
<keyword evidence="6" id="KW-1185">Reference proteome</keyword>
<evidence type="ECO:0000313" key="6">
    <source>
        <dbReference type="Proteomes" id="UP000265614"/>
    </source>
</evidence>
<dbReference type="PANTHER" id="PTHR43464">
    <property type="entry name" value="METHYLTRANSFERASE"/>
    <property type="match status" value="1"/>
</dbReference>
<dbReference type="PANTHER" id="PTHR43464:SF19">
    <property type="entry name" value="UBIQUINONE BIOSYNTHESIS O-METHYLTRANSFERASE, MITOCHONDRIAL"/>
    <property type="match status" value="1"/>
</dbReference>
<organism evidence="5 6">
    <name type="scientific">Vallicoccus soli</name>
    <dbReference type="NCBI Taxonomy" id="2339232"/>
    <lineage>
        <taxon>Bacteria</taxon>
        <taxon>Bacillati</taxon>
        <taxon>Actinomycetota</taxon>
        <taxon>Actinomycetes</taxon>
        <taxon>Motilibacterales</taxon>
        <taxon>Vallicoccaceae</taxon>
        <taxon>Vallicoccus</taxon>
    </lineage>
</organism>
<dbReference type="InterPro" id="IPR029063">
    <property type="entry name" value="SAM-dependent_MTases_sf"/>
</dbReference>
<dbReference type="AlphaFoldDB" id="A0A3A3YVI6"/>
<dbReference type="Gene3D" id="3.40.50.150">
    <property type="entry name" value="Vaccinia Virus protein VP39"/>
    <property type="match status" value="1"/>
</dbReference>
<dbReference type="OrthoDB" id="9777638at2"/>
<evidence type="ECO:0000256" key="2">
    <source>
        <dbReference type="ARBA" id="ARBA00022679"/>
    </source>
</evidence>
<reference evidence="5 6" key="1">
    <citation type="submission" date="2018-09" db="EMBL/GenBank/DDBJ databases">
        <title>YIM 75000 draft genome.</title>
        <authorList>
            <person name="Tang S."/>
            <person name="Feng Y."/>
        </authorList>
    </citation>
    <scope>NUCLEOTIDE SEQUENCE [LARGE SCALE GENOMIC DNA]</scope>
    <source>
        <strain evidence="5 6">YIM 75000</strain>
    </source>
</reference>
<dbReference type="RefSeq" id="WP_119950961.1">
    <property type="nucleotide sequence ID" value="NZ_QZEZ01000006.1"/>
</dbReference>
<protein>
    <submittedName>
        <fullName evidence="5">Methyltransferase domain-containing protein</fullName>
    </submittedName>
</protein>
<dbReference type="GO" id="GO:0032259">
    <property type="term" value="P:methylation"/>
    <property type="evidence" value="ECO:0007669"/>
    <property type="project" value="UniProtKB-KW"/>
</dbReference>